<sequence>MSATALAQAGTPARELSGAERAIATVALGFGSFMNILDLSIANVSVPAISGDLGVSYTVGTWVITSYAVSEAIMLPLTGWLAQRFGQVRMFVMATLLFTLASMMCGFSPSFPVLLAARVMQGVVGASMIPLSQTLLTGLYPPQKRGMALGLWSMTTILAPIVGPLAGGWLTEALSWHWVFLINLPFGLMVAGVVWTLLGQRDTPRIKRPVDRMGLVLLAIGVGALQILLDKGNELDWFGSGEVIGLACIAVVALSFFVVWELTAEHPVVELHLFARRNFAIGAVCLMLGSMAFFGTVVLIPLWLQAFQGYTPLWAGKVVAFGGVFAVMLGPVVGSNIHRVDARAIATFGFTTFALVAFWSTRFTPDVDYWTVATARLLMGIGISCFFLPLVTINLSGLLPTQIAAATGLSNFMRNLGSSFGTAIMVSLWDHRTIAHHADLAERVTPYDAPARDYLAQLHALGLSDTQAWGQIEHTITAQSSLMATNDVLLVCGLIMLCLIGPIWLTRPPFTVRAGSDH</sequence>
<feature type="transmembrane region" description="Helical" evidence="8">
    <location>
        <begin position="280"/>
        <end position="302"/>
    </location>
</feature>
<dbReference type="EMBL" id="CP048836">
    <property type="protein sequence ID" value="QID17969.1"/>
    <property type="molecule type" value="Genomic_DNA"/>
</dbReference>
<feature type="transmembrane region" description="Helical" evidence="8">
    <location>
        <begin position="345"/>
        <end position="363"/>
    </location>
</feature>
<evidence type="ECO:0000259" key="9">
    <source>
        <dbReference type="PROSITE" id="PS50850"/>
    </source>
</evidence>
<evidence type="ECO:0000256" key="1">
    <source>
        <dbReference type="ARBA" id="ARBA00004651"/>
    </source>
</evidence>
<dbReference type="PRINTS" id="PR01036">
    <property type="entry name" value="TCRTETB"/>
</dbReference>
<dbReference type="SUPFAM" id="SSF103473">
    <property type="entry name" value="MFS general substrate transporter"/>
    <property type="match status" value="1"/>
</dbReference>
<dbReference type="NCBIfam" id="TIGR00711">
    <property type="entry name" value="efflux_EmrB"/>
    <property type="match status" value="1"/>
</dbReference>
<dbReference type="PANTHER" id="PTHR42718">
    <property type="entry name" value="MAJOR FACILITATOR SUPERFAMILY MULTIDRUG TRANSPORTER MFSC"/>
    <property type="match status" value="1"/>
</dbReference>
<comment type="subcellular location">
    <subcellularLocation>
        <location evidence="1">Cell membrane</location>
        <topology evidence="1">Multi-pass membrane protein</topology>
    </subcellularLocation>
</comment>
<feature type="transmembrane region" description="Helical" evidence="8">
    <location>
        <begin position="148"/>
        <end position="170"/>
    </location>
</feature>
<feature type="transmembrane region" description="Helical" evidence="8">
    <location>
        <begin position="115"/>
        <end position="136"/>
    </location>
</feature>
<keyword evidence="3" id="KW-0813">Transport</keyword>
<dbReference type="InterPro" id="IPR020846">
    <property type="entry name" value="MFS_dom"/>
</dbReference>
<dbReference type="InterPro" id="IPR004638">
    <property type="entry name" value="EmrB-like"/>
</dbReference>
<dbReference type="PROSITE" id="PS50850">
    <property type="entry name" value="MFS"/>
    <property type="match status" value="1"/>
</dbReference>
<feature type="transmembrane region" description="Helical" evidence="8">
    <location>
        <begin position="22"/>
        <end position="42"/>
    </location>
</feature>
<dbReference type="GO" id="GO:0005886">
    <property type="term" value="C:plasma membrane"/>
    <property type="evidence" value="ECO:0007669"/>
    <property type="project" value="UniProtKB-SubCell"/>
</dbReference>
<evidence type="ECO:0000313" key="10">
    <source>
        <dbReference type="EMBL" id="QID17969.1"/>
    </source>
</evidence>
<reference evidence="10 11" key="1">
    <citation type="submission" date="2020-02" db="EMBL/GenBank/DDBJ databases">
        <title>Nitrogenibacter mangrovi gen. nov., sp. nov. isolated from mangrove sediment, a denitrifying betaproteobacterium.</title>
        <authorList>
            <person name="Liao H."/>
            <person name="Tian Y."/>
        </authorList>
    </citation>
    <scope>NUCLEOTIDE SEQUENCE [LARGE SCALE GENOMIC DNA]</scope>
    <source>
        <strain evidence="10 11">M9-3-2</strain>
    </source>
</reference>
<protein>
    <submittedName>
        <fullName evidence="10">DHA2 family efflux MFS transporter permease subunit</fullName>
    </submittedName>
</protein>
<feature type="transmembrane region" description="Helical" evidence="8">
    <location>
        <begin position="369"/>
        <end position="391"/>
    </location>
</feature>
<dbReference type="InterPro" id="IPR036259">
    <property type="entry name" value="MFS_trans_sf"/>
</dbReference>
<dbReference type="AlphaFoldDB" id="A0A6C1B4N4"/>
<proteinExistence type="inferred from homology"/>
<keyword evidence="7 8" id="KW-0472">Membrane</keyword>
<feature type="domain" description="Major facilitator superfamily (MFS) profile" evidence="9">
    <location>
        <begin position="24"/>
        <end position="504"/>
    </location>
</feature>
<dbReference type="PANTHER" id="PTHR42718:SF9">
    <property type="entry name" value="MAJOR FACILITATOR SUPERFAMILY MULTIDRUG TRANSPORTER MFSC"/>
    <property type="match status" value="1"/>
</dbReference>
<dbReference type="InterPro" id="IPR011701">
    <property type="entry name" value="MFS"/>
</dbReference>
<evidence type="ECO:0000256" key="7">
    <source>
        <dbReference type="ARBA" id="ARBA00023136"/>
    </source>
</evidence>
<dbReference type="Pfam" id="PF07690">
    <property type="entry name" value="MFS_1"/>
    <property type="match status" value="1"/>
</dbReference>
<evidence type="ECO:0000256" key="3">
    <source>
        <dbReference type="ARBA" id="ARBA00022448"/>
    </source>
</evidence>
<feature type="transmembrane region" description="Helical" evidence="8">
    <location>
        <begin position="62"/>
        <end position="81"/>
    </location>
</feature>
<dbReference type="KEGG" id="azq:G3580_10145"/>
<keyword evidence="11" id="KW-1185">Reference proteome</keyword>
<dbReference type="Proteomes" id="UP000501991">
    <property type="component" value="Chromosome"/>
</dbReference>
<dbReference type="RefSeq" id="WP_173765172.1">
    <property type="nucleotide sequence ID" value="NZ_CP048836.1"/>
</dbReference>
<name>A0A6C1B4N4_9RHOO</name>
<feature type="transmembrane region" description="Helical" evidence="8">
    <location>
        <begin position="488"/>
        <end position="505"/>
    </location>
</feature>
<feature type="transmembrane region" description="Helical" evidence="8">
    <location>
        <begin position="176"/>
        <end position="198"/>
    </location>
</feature>
<evidence type="ECO:0000256" key="2">
    <source>
        <dbReference type="ARBA" id="ARBA00008537"/>
    </source>
</evidence>
<feature type="transmembrane region" description="Helical" evidence="8">
    <location>
        <begin position="210"/>
        <end position="229"/>
    </location>
</feature>
<dbReference type="Gene3D" id="1.20.1720.10">
    <property type="entry name" value="Multidrug resistance protein D"/>
    <property type="match status" value="1"/>
</dbReference>
<comment type="similarity">
    <text evidence="2">Belongs to the major facilitator superfamily. EmrB family.</text>
</comment>
<dbReference type="Gene3D" id="1.20.1250.20">
    <property type="entry name" value="MFS general substrate transporter like domains"/>
    <property type="match status" value="1"/>
</dbReference>
<evidence type="ECO:0000256" key="4">
    <source>
        <dbReference type="ARBA" id="ARBA00022475"/>
    </source>
</evidence>
<evidence type="ECO:0000256" key="8">
    <source>
        <dbReference type="SAM" id="Phobius"/>
    </source>
</evidence>
<keyword evidence="4" id="KW-1003">Cell membrane</keyword>
<feature type="transmembrane region" description="Helical" evidence="8">
    <location>
        <begin position="314"/>
        <end position="333"/>
    </location>
</feature>
<organism evidence="10 11">
    <name type="scientific">Nitrogeniibacter mangrovi</name>
    <dbReference type="NCBI Taxonomy" id="2016596"/>
    <lineage>
        <taxon>Bacteria</taxon>
        <taxon>Pseudomonadati</taxon>
        <taxon>Pseudomonadota</taxon>
        <taxon>Betaproteobacteria</taxon>
        <taxon>Rhodocyclales</taxon>
        <taxon>Zoogloeaceae</taxon>
        <taxon>Nitrogeniibacter</taxon>
    </lineage>
</organism>
<evidence type="ECO:0000256" key="5">
    <source>
        <dbReference type="ARBA" id="ARBA00022692"/>
    </source>
</evidence>
<dbReference type="GO" id="GO:0022857">
    <property type="term" value="F:transmembrane transporter activity"/>
    <property type="evidence" value="ECO:0007669"/>
    <property type="project" value="InterPro"/>
</dbReference>
<feature type="transmembrane region" description="Helical" evidence="8">
    <location>
        <begin position="241"/>
        <end position="260"/>
    </location>
</feature>
<accession>A0A6C1B4N4</accession>
<evidence type="ECO:0000256" key="6">
    <source>
        <dbReference type="ARBA" id="ARBA00022989"/>
    </source>
</evidence>
<gene>
    <name evidence="10" type="ORF">G3580_10145</name>
</gene>
<dbReference type="CDD" id="cd17503">
    <property type="entry name" value="MFS_LmrB_MDR_like"/>
    <property type="match status" value="1"/>
</dbReference>
<keyword evidence="5 8" id="KW-0812">Transmembrane</keyword>
<keyword evidence="6 8" id="KW-1133">Transmembrane helix</keyword>
<evidence type="ECO:0000313" key="11">
    <source>
        <dbReference type="Proteomes" id="UP000501991"/>
    </source>
</evidence>
<feature type="transmembrane region" description="Helical" evidence="8">
    <location>
        <begin position="88"/>
        <end position="109"/>
    </location>
</feature>